<dbReference type="Pfam" id="PF13485">
    <property type="entry name" value="Peptidase_MA_2"/>
    <property type="match status" value="1"/>
</dbReference>
<keyword evidence="1" id="KW-0472">Membrane</keyword>
<dbReference type="InterPro" id="IPR039568">
    <property type="entry name" value="Peptidase_MA-like_dom"/>
</dbReference>
<feature type="domain" description="Peptidase MA-like" evidence="2">
    <location>
        <begin position="326"/>
        <end position="466"/>
    </location>
</feature>
<evidence type="ECO:0000256" key="1">
    <source>
        <dbReference type="SAM" id="Phobius"/>
    </source>
</evidence>
<accession>A0A6J7DT35</accession>
<proteinExistence type="predicted"/>
<evidence type="ECO:0000259" key="2">
    <source>
        <dbReference type="Pfam" id="PF13485"/>
    </source>
</evidence>
<evidence type="ECO:0000313" key="3">
    <source>
        <dbReference type="EMBL" id="CAB4872065.1"/>
    </source>
</evidence>
<protein>
    <submittedName>
        <fullName evidence="3">Unannotated protein</fullName>
    </submittedName>
</protein>
<sequence>MAIMSESFAQSAHDGKSAPTHFYSRIRFWFGLATVIALLAVAAVPTLLLLPAGSKPAPGAPPSVAITIPVSPTVAAPVAGLLAEQARRDQNAISQVLNIRANAVTAKQTDAFLQTTEQSSVDFTTKQLRLITNLNQLPLEQWDYELDGKLDGTSSLARQVRRTFGSNAQTYQVKVRYALTGFGDKPTVALRTMSFIPQGQTWKVVSDIDSGRFRQPWDENYLSVVQGPDVLMMVMGSAKPTPSLMQQASQAVAAVTTFWGSDWQRKVEIVIPASQRELGNLLRRNGADYSSLAALATAEGNGGPDDVPTNVVWVNPSGFAKINSLGRTIVLRHEILHVATGAAIPNDFPLWLEEGTAEYFGYKDSGVKQDVIAANLLQATRSGQVPTRLPTTKDFSPLNGQLDQAYEGSWWAVRYIVQTYSEQALLRVYRNALGQADPATAADRALREELGIDTAQLTAAWRASIRAAA</sequence>
<dbReference type="AlphaFoldDB" id="A0A6J7DT35"/>
<keyword evidence="1" id="KW-1133">Transmembrane helix</keyword>
<gene>
    <name evidence="3" type="ORF">UFOPK3401_00864</name>
</gene>
<feature type="transmembrane region" description="Helical" evidence="1">
    <location>
        <begin position="28"/>
        <end position="52"/>
    </location>
</feature>
<keyword evidence="1" id="KW-0812">Transmembrane</keyword>
<organism evidence="3">
    <name type="scientific">freshwater metagenome</name>
    <dbReference type="NCBI Taxonomy" id="449393"/>
    <lineage>
        <taxon>unclassified sequences</taxon>
        <taxon>metagenomes</taxon>
        <taxon>ecological metagenomes</taxon>
    </lineage>
</organism>
<dbReference type="EMBL" id="CAFBLM010000035">
    <property type="protein sequence ID" value="CAB4872065.1"/>
    <property type="molecule type" value="Genomic_DNA"/>
</dbReference>
<name>A0A6J7DT35_9ZZZZ</name>
<reference evidence="3" key="1">
    <citation type="submission" date="2020-05" db="EMBL/GenBank/DDBJ databases">
        <authorList>
            <person name="Chiriac C."/>
            <person name="Salcher M."/>
            <person name="Ghai R."/>
            <person name="Kavagutti S V."/>
        </authorList>
    </citation>
    <scope>NUCLEOTIDE SEQUENCE</scope>
</reference>